<dbReference type="PROSITE" id="PS51375">
    <property type="entry name" value="PPR"/>
    <property type="match status" value="3"/>
</dbReference>
<dbReference type="Proteomes" id="UP001151582">
    <property type="component" value="Unassembled WGS sequence"/>
</dbReference>
<feature type="region of interest" description="Disordered" evidence="6">
    <location>
        <begin position="596"/>
        <end position="624"/>
    </location>
</feature>
<dbReference type="EMBL" id="JANBQB010000793">
    <property type="protein sequence ID" value="KAJ1973589.1"/>
    <property type="molecule type" value="Genomic_DNA"/>
</dbReference>
<evidence type="ECO:0000256" key="4">
    <source>
        <dbReference type="ARBA" id="ARBA00044511"/>
    </source>
</evidence>
<comment type="caution">
    <text evidence="7">The sequence shown here is derived from an EMBL/GenBank/DDBJ whole genome shotgun (WGS) entry which is preliminary data.</text>
</comment>
<organism evidence="7 8">
    <name type="scientific">Dimargaris verticillata</name>
    <dbReference type="NCBI Taxonomy" id="2761393"/>
    <lineage>
        <taxon>Eukaryota</taxon>
        <taxon>Fungi</taxon>
        <taxon>Fungi incertae sedis</taxon>
        <taxon>Zoopagomycota</taxon>
        <taxon>Kickxellomycotina</taxon>
        <taxon>Dimargaritomycetes</taxon>
        <taxon>Dimargaritales</taxon>
        <taxon>Dimargaritaceae</taxon>
        <taxon>Dimargaris</taxon>
    </lineage>
</organism>
<dbReference type="Pfam" id="PF01535">
    <property type="entry name" value="PPR"/>
    <property type="match status" value="1"/>
</dbReference>
<keyword evidence="8" id="KW-1185">Reference proteome</keyword>
<comment type="subunit">
    <text evidence="4">Binds to mitochondrial small subunit 15S rRNA.</text>
</comment>
<evidence type="ECO:0000256" key="2">
    <source>
        <dbReference type="ARBA" id="ARBA00022737"/>
    </source>
</evidence>
<dbReference type="InterPro" id="IPR011990">
    <property type="entry name" value="TPR-like_helical_dom_sf"/>
</dbReference>
<accession>A0A9W8EB51</accession>
<sequence length="1095" mass="123321">MASAPLHSSLRQTTGRVRLCSALACTPCSAFLPQRAWRSSIVASGPTAPDQLPNLYASSSARPTPPNPTADHGISENQAIRKYRDLLLSFRQLTHIPKHDSYDTSSHFPDYRCSLENVLSIWSVYAQLRIGPFYVAQIDQRSIECFLRRLLHLLLRRRVAFHWRSIPKALQKPETLTELGVDDNGFITPLVMANRVYDDMQKYRSPPSSAVRELLAIIAVFSQARAQVDQAWNEALAAWDRDQHPHSTVRRISSPLTSCIQRHIKGNTSRHLQHIALAMVHVYTRTGQLDKCQSVIKEYQSRLGGNLTRPMYGVLLQGYSRLHQMDMATKVWNELYSESTPPGINQYNSYLLGLAAVRDSAGFDQVLASLEQHYKYLGDAQTCGIIILYMLSTSQFDRLRTYASRFHASPGLVISSSTRNVLHRLATEDLESLNTDMAHLTTTRAKDIPFVLDISLLALHYYLATNHPQEAMAMYEELLVPPFRPLPTPSPDASQPPFLWMNSRVEYGFQLMFQWLLEDKRTNALKHLVAVTVQSGVRFSIATELIVTNTLTTLLSLETPSTESLIRQLFRSTDGMTAMVYIHSVLDALPHDPTQWPGTASDGPTPAAPNHTTLPAFASKSDKLPSNDSHTTLFDSLVQRLMVEYGCHPGQTFLAVLNALMGHRLLEWAELFFDYMTRNDYFPTPLVCHTMVSGYVRLKRVDQAVQFCQRAIQQYQFPLHPATLRSLISGHINAKQLDPACDLFAHLVPSFVTLDGSPLELPVDLKTYTIAMRLFQHMGDIAMVDALFTQMLEVGILPDNRAYRVWFDAHAHSGDLEKVQQRYADMIQSGLVPDTDIAFHIAKTCALINDSMTLSSYFSEFVFGYQFRLNASTYNHILQCLCRTRSGLSVALQLFKRMLQDSVPPGTKFTSVAIAETHDAFTRPDPFASNRWLAPWCVSSPNSAQDDQVLALADTPLSTSNSADHEMMRQAVLQSPVSGQLLFELPDDSHSPVRPPRPNALSFKILIRTAGHWSEWAIVAGLFELYQSHVSPPLPNLRIYSWAITAYAQLGEATLAEEVWTEFRTSSLYPYARQTYGWVTLEELVKLNLDHIHGK</sequence>
<dbReference type="NCBIfam" id="TIGR00756">
    <property type="entry name" value="PPR"/>
    <property type="match status" value="1"/>
</dbReference>
<evidence type="ECO:0000256" key="1">
    <source>
        <dbReference type="ARBA" id="ARBA00006192"/>
    </source>
</evidence>
<evidence type="ECO:0008006" key="9">
    <source>
        <dbReference type="Google" id="ProtNLM"/>
    </source>
</evidence>
<reference evidence="7" key="1">
    <citation type="submission" date="2022-07" db="EMBL/GenBank/DDBJ databases">
        <title>Phylogenomic reconstructions and comparative analyses of Kickxellomycotina fungi.</title>
        <authorList>
            <person name="Reynolds N.K."/>
            <person name="Stajich J.E."/>
            <person name="Barry K."/>
            <person name="Grigoriev I.V."/>
            <person name="Crous P."/>
            <person name="Smith M.E."/>
        </authorList>
    </citation>
    <scope>NUCLEOTIDE SEQUENCE</scope>
    <source>
        <strain evidence="7">RSA 567</strain>
    </source>
</reference>
<gene>
    <name evidence="7" type="ORF">H4R34_005023</name>
</gene>
<name>A0A9W8EB51_9FUNG</name>
<feature type="repeat" description="PPR" evidence="5">
    <location>
        <begin position="870"/>
        <end position="905"/>
    </location>
</feature>
<dbReference type="PANTHER" id="PTHR47447:SF17">
    <property type="entry name" value="OS12G0638900 PROTEIN"/>
    <property type="match status" value="1"/>
</dbReference>
<keyword evidence="2" id="KW-0677">Repeat</keyword>
<comment type="function">
    <text evidence="3">Regulates mitochondrial small subunit maturation by controlling 15S rRNA 5'-end processing. Localizes to the 5' precursor of the 15S rRNA in a position that is subsequently occupied by mS47 in the mature yeast mtSSU. Uses structure and sequence-specific RNA recognition, binding to a single-stranded region of the precursor and specifically recognizing bases -6 to -1. The exchange of Ccm1 for mS47 is coupled to the irreversible removal of precursor rRNA that is accompanied by conformational changes of the mitoribosomal proteins uS5m and mS26. These conformational changes signal completion of 5'-end rRNA processing through protection of the mature 5'-end of the 15S rRNA and stabilization of mS47. The removal of the 5' precursor together with the dissociation of Ccm1 may be catalyzed by the 5'-3' exoribonuclease Pet127. Involved in the specific removal of group I introns in mitochondrial encoded transcripts.</text>
</comment>
<dbReference type="InterPro" id="IPR002885">
    <property type="entry name" value="PPR_rpt"/>
</dbReference>
<feature type="repeat" description="PPR" evidence="5">
    <location>
        <begin position="764"/>
        <end position="798"/>
    </location>
</feature>
<dbReference type="OrthoDB" id="185373at2759"/>
<evidence type="ECO:0000256" key="5">
    <source>
        <dbReference type="PROSITE-ProRule" id="PRU00708"/>
    </source>
</evidence>
<dbReference type="PANTHER" id="PTHR47447">
    <property type="entry name" value="OS03G0856100 PROTEIN"/>
    <property type="match status" value="1"/>
</dbReference>
<comment type="similarity">
    <text evidence="1">Belongs to the CCM1 family.</text>
</comment>
<protein>
    <recommendedName>
        <fullName evidence="9">Pentacotripeptide-repeat region of PRORP domain-containing protein</fullName>
    </recommendedName>
</protein>
<feature type="region of interest" description="Disordered" evidence="6">
    <location>
        <begin position="53"/>
        <end position="75"/>
    </location>
</feature>
<evidence type="ECO:0000313" key="8">
    <source>
        <dbReference type="Proteomes" id="UP001151582"/>
    </source>
</evidence>
<feature type="repeat" description="PPR" evidence="5">
    <location>
        <begin position="799"/>
        <end position="833"/>
    </location>
</feature>
<dbReference type="Gene3D" id="1.25.40.10">
    <property type="entry name" value="Tetratricopeptide repeat domain"/>
    <property type="match status" value="3"/>
</dbReference>
<dbReference type="AlphaFoldDB" id="A0A9W8EB51"/>
<evidence type="ECO:0000313" key="7">
    <source>
        <dbReference type="EMBL" id="KAJ1973589.1"/>
    </source>
</evidence>
<evidence type="ECO:0000256" key="6">
    <source>
        <dbReference type="SAM" id="MobiDB-lite"/>
    </source>
</evidence>
<proteinExistence type="inferred from homology"/>
<evidence type="ECO:0000256" key="3">
    <source>
        <dbReference type="ARBA" id="ARBA00044493"/>
    </source>
</evidence>